<protein>
    <submittedName>
        <fullName evidence="1">Uncharacterized protein</fullName>
    </submittedName>
</protein>
<dbReference type="EMBL" id="LR797474">
    <property type="protein sequence ID" value="CAB4218511.1"/>
    <property type="molecule type" value="Genomic_DNA"/>
</dbReference>
<proteinExistence type="predicted"/>
<accession>A0A6J5SV88</accession>
<evidence type="ECO:0000313" key="1">
    <source>
        <dbReference type="EMBL" id="CAB4218511.1"/>
    </source>
</evidence>
<gene>
    <name evidence="1" type="ORF">UFOVP1604_27</name>
</gene>
<sequence length="681" mass="74831">MPGINPTFGLELMTAEAFAGVNYLETLSDSAKLNKPGFDALTKALTPAAESSGFLQTNVSSIFNKFSVFQYSALNSGSTYHPEGHFIGFSSNLKSDTDYVAGTIFDMVKKKTVLKNIQNGEISNTRRKQQITAALAKYEEGKGADSAKARAFKSNIENTLSNPTAPVLIKWGATKSSASPVGFQPYSLTDFMFCKDYGKIPNNRLITLRRYPFPIDDSLRLGQTDRKRNALPVAQAVTWFGSDTGNSLSNIGVFKWDMTWTEVEVSEQIITGNEVTLNDLLGLLEGATGGTAGKALSQTLKTAYATINGTDEGIQQISGFDEKMQKYQKSLYDSTSGPYWNRIYGPVNAVHKSSRRSRGMQNQNWNTPFTINFKYSFRSFNGMSPKIVALDLISNFINLTYNDAQFLGQLARYFPKTGLKLSPPVTEAFGKILTSWGTSYTGNNSDQFSTILSSMSSALEQAGSAIQNNLLSTIGKGLQTGLMAPDKLGKAIPELISIKSALSDRPVGEWHIVVGNPLNPIFVMGDLLCTNVEMKWDEELGPDDFPTGVSFGVTLKQGKPRDKTAIERMLNLGETKLTSGMLRTSSAYDTFGEDNNKLWNEVAASPDGKQNASLEEYYASLKEVDGGKAQDRFKLFRNRFLTGYGVYNNSELKDVTTGSVNKGSLDDSLLLFYYQRQYGKN</sequence>
<organism evidence="1">
    <name type="scientific">uncultured Caudovirales phage</name>
    <dbReference type="NCBI Taxonomy" id="2100421"/>
    <lineage>
        <taxon>Viruses</taxon>
        <taxon>Duplodnaviria</taxon>
        <taxon>Heunggongvirae</taxon>
        <taxon>Uroviricota</taxon>
        <taxon>Caudoviricetes</taxon>
        <taxon>Peduoviridae</taxon>
        <taxon>Maltschvirus</taxon>
        <taxon>Maltschvirus maltsch</taxon>
    </lineage>
</organism>
<name>A0A6J5SV88_9CAUD</name>
<reference evidence="1" key="1">
    <citation type="submission" date="2020-05" db="EMBL/GenBank/DDBJ databases">
        <authorList>
            <person name="Chiriac C."/>
            <person name="Salcher M."/>
            <person name="Ghai R."/>
            <person name="Kavagutti S V."/>
        </authorList>
    </citation>
    <scope>NUCLEOTIDE SEQUENCE</scope>
</reference>